<name>A0A6J4E7M9_9PSED</name>
<keyword evidence="6" id="KW-1185">Reference proteome</keyword>
<protein>
    <submittedName>
        <fullName evidence="3">Sorbosone dehydrogenase</fullName>
    </submittedName>
</protein>
<reference evidence="3 5" key="1">
    <citation type="submission" date="2020-05" db="EMBL/GenBank/DDBJ databases">
        <title>Characterization of novel class B3 metallo-beta-lactamase from novel Pseudomonas species.</title>
        <authorList>
            <person name="Yamada K."/>
            <person name="Aoki K."/>
            <person name="Ishii Y."/>
        </authorList>
    </citation>
    <scope>NUCLEOTIDE SEQUENCE [LARGE SCALE GENOMIC DNA]</scope>
    <source>
        <strain evidence="3 5">TUM18999</strain>
        <strain evidence="4 6">TUM20286</strain>
    </source>
</reference>
<dbReference type="Pfam" id="PF22807">
    <property type="entry name" value="TrAA12"/>
    <property type="match status" value="2"/>
</dbReference>
<keyword evidence="1" id="KW-0732">Signal</keyword>
<dbReference type="KEGG" id="ptw:TUM18999_40430"/>
<organism evidence="3 5">
    <name type="scientific">Pseudomonas tohonis</name>
    <dbReference type="NCBI Taxonomy" id="2725477"/>
    <lineage>
        <taxon>Bacteria</taxon>
        <taxon>Pseudomonadati</taxon>
        <taxon>Pseudomonadota</taxon>
        <taxon>Gammaproteobacteria</taxon>
        <taxon>Pseudomonadales</taxon>
        <taxon>Pseudomonadaceae</taxon>
        <taxon>Pseudomonas</taxon>
    </lineage>
</organism>
<dbReference type="Gene3D" id="2.120.10.30">
    <property type="entry name" value="TolB, C-terminal domain"/>
    <property type="match status" value="1"/>
</dbReference>
<sequence>MGEPNPLNVVFSLAAGLFLVIVLAGFARADDALPPPDPTHKVKNYSKVQGWADGQTPVAPKGFRVNRYAGELNNPRWLYVTPNGDVLVAEANTELKDDKAREKARRDGKLQSQNYGRSADRITLLRDTDGDGVAEQRVTFLDGLRQPLGMQVVGDWFYVANTDALWRYPYQPGDLKIHGEGEKILDLPAGGYNNHWTRNILANADNSKLYISVGSASNLGDHGMQEEERRANILEINPDGSGERIFASGLRNPVGMGWAPGTQDLWTVVNERDNLGEDLVPDYLAKVEAGAFYGWPYAYFGPNEDPRLAGKRPDLVARARKPELSLGAHTASLGLAFYTQQAFPERYRDGAFVGQHGSWNRSALSGYKVVFVPFENGEPSGAPEDFLTGFVKDADKAEVFGRPAGIAVLPSGALLVADDAGNSLWQVRAEP</sequence>
<dbReference type="InterPro" id="IPR054539">
    <property type="entry name" value="Beta-prop_PDH"/>
</dbReference>
<dbReference type="PANTHER" id="PTHR19328">
    <property type="entry name" value="HEDGEHOG-INTERACTING PROTEIN"/>
    <property type="match status" value="1"/>
</dbReference>
<evidence type="ECO:0000313" key="6">
    <source>
        <dbReference type="Proteomes" id="UP001054892"/>
    </source>
</evidence>
<dbReference type="InterPro" id="IPR011042">
    <property type="entry name" value="6-blade_b-propeller_TolB-like"/>
</dbReference>
<evidence type="ECO:0000259" key="2">
    <source>
        <dbReference type="Pfam" id="PF22807"/>
    </source>
</evidence>
<feature type="chain" id="PRO_5026684547" evidence="1">
    <location>
        <begin position="30"/>
        <end position="431"/>
    </location>
</feature>
<dbReference type="RefSeq" id="WP_173178915.1">
    <property type="nucleotide sequence ID" value="NZ_AP023189.1"/>
</dbReference>
<dbReference type="PANTHER" id="PTHR19328:SF55">
    <property type="entry name" value="BLR6566 PROTEIN"/>
    <property type="match status" value="1"/>
</dbReference>
<dbReference type="InterPro" id="IPR011041">
    <property type="entry name" value="Quinoprot_gluc/sorb_DH_b-prop"/>
</dbReference>
<dbReference type="AlphaFoldDB" id="A0A6J4E7M9"/>
<evidence type="ECO:0000256" key="1">
    <source>
        <dbReference type="SAM" id="SignalP"/>
    </source>
</evidence>
<proteinExistence type="predicted"/>
<feature type="signal peptide" evidence="1">
    <location>
        <begin position="1"/>
        <end position="29"/>
    </location>
</feature>
<dbReference type="EMBL" id="AP023189">
    <property type="protein sequence ID" value="BCG25852.1"/>
    <property type="molecule type" value="Genomic_DNA"/>
</dbReference>
<feature type="domain" description="Pyrroloquinoline quinone-dependent pyranose dehydrogenase beta-propeller" evidence="2">
    <location>
        <begin position="58"/>
        <end position="276"/>
    </location>
</feature>
<evidence type="ECO:0000313" key="5">
    <source>
        <dbReference type="Proteomes" id="UP000509383"/>
    </source>
</evidence>
<gene>
    <name evidence="3" type="ORF">TUM18999_40430</name>
    <name evidence="4" type="ORF">TUM20286_57910</name>
</gene>
<dbReference type="SUPFAM" id="SSF50952">
    <property type="entry name" value="Soluble quinoprotein glucose dehydrogenase"/>
    <property type="match status" value="1"/>
</dbReference>
<dbReference type="EMBL" id="BQKM01000024">
    <property type="protein sequence ID" value="GJN56039.1"/>
    <property type="molecule type" value="Genomic_DNA"/>
</dbReference>
<feature type="domain" description="Pyrroloquinoline quinone-dependent pyranose dehydrogenase beta-propeller" evidence="2">
    <location>
        <begin position="319"/>
        <end position="428"/>
    </location>
</feature>
<dbReference type="Proteomes" id="UP000509383">
    <property type="component" value="Chromosome"/>
</dbReference>
<accession>A0A6J4E7M9</accession>
<dbReference type="Proteomes" id="UP001054892">
    <property type="component" value="Unassembled WGS sequence"/>
</dbReference>
<evidence type="ECO:0000313" key="3">
    <source>
        <dbReference type="EMBL" id="BCG25852.1"/>
    </source>
</evidence>
<evidence type="ECO:0000313" key="4">
    <source>
        <dbReference type="EMBL" id="GJN56039.1"/>
    </source>
</evidence>